<protein>
    <recommendedName>
        <fullName evidence="3">Phage protein</fullName>
    </recommendedName>
</protein>
<reference evidence="1 2" key="1">
    <citation type="submission" date="2019-04" db="EMBL/GenBank/DDBJ databases">
        <title>Genome sequencing of Clostridium botulinum Groups I-IV and Clostridium butyricum.</title>
        <authorList>
            <person name="Brunt J."/>
            <person name="Van Vliet A.H.M."/>
            <person name="Stringer S.C."/>
            <person name="Carter A.T."/>
            <person name="Peck M.W."/>
        </authorList>
    </citation>
    <scope>NUCLEOTIDE SEQUENCE [LARGE SCALE GENOMIC DNA]</scope>
    <source>
        <strain evidence="1 2">1605</strain>
    </source>
</reference>
<sequence length="77" mass="8890">MDSFNRIENASDQLHGYAQEVEKVVSEFVELGYSKDQSIKIVKMAIEDMKVDAMYEKNEAIFKGLTNQNLRIESEDK</sequence>
<evidence type="ECO:0008006" key="3">
    <source>
        <dbReference type="Google" id="ProtNLM"/>
    </source>
</evidence>
<name>A0A6M0WT57_CLOBO</name>
<dbReference type="EMBL" id="SWOV01000031">
    <property type="protein sequence ID" value="NFF88499.1"/>
    <property type="molecule type" value="Genomic_DNA"/>
</dbReference>
<accession>A0A6M0WT57</accession>
<evidence type="ECO:0000313" key="1">
    <source>
        <dbReference type="EMBL" id="NFF88499.1"/>
    </source>
</evidence>
<dbReference type="Proteomes" id="UP000476820">
    <property type="component" value="Unassembled WGS sequence"/>
</dbReference>
<proteinExistence type="predicted"/>
<gene>
    <name evidence="1" type="ORF">FC774_11540</name>
</gene>
<evidence type="ECO:0000313" key="2">
    <source>
        <dbReference type="Proteomes" id="UP000476820"/>
    </source>
</evidence>
<comment type="caution">
    <text evidence="1">The sequence shown here is derived from an EMBL/GenBank/DDBJ whole genome shotgun (WGS) entry which is preliminary data.</text>
</comment>
<organism evidence="1 2">
    <name type="scientific">Clostridium botulinum</name>
    <dbReference type="NCBI Taxonomy" id="1491"/>
    <lineage>
        <taxon>Bacteria</taxon>
        <taxon>Bacillati</taxon>
        <taxon>Bacillota</taxon>
        <taxon>Clostridia</taxon>
        <taxon>Eubacteriales</taxon>
        <taxon>Clostridiaceae</taxon>
        <taxon>Clostridium</taxon>
    </lineage>
</organism>
<dbReference type="AlphaFoldDB" id="A0A6M0WT57"/>